<keyword evidence="3 8" id="KW-1134">Transmembrane beta strand</keyword>
<dbReference type="Pfam" id="PF07715">
    <property type="entry name" value="Plug"/>
    <property type="match status" value="1"/>
</dbReference>
<comment type="similarity">
    <text evidence="8 9">Belongs to the TonB-dependent receptor family.</text>
</comment>
<dbReference type="PROSITE" id="PS52016">
    <property type="entry name" value="TONB_DEPENDENT_REC_3"/>
    <property type="match status" value="1"/>
</dbReference>
<dbReference type="Proteomes" id="UP001497493">
    <property type="component" value="Chromosome"/>
</dbReference>
<evidence type="ECO:0000256" key="4">
    <source>
        <dbReference type="ARBA" id="ARBA00022692"/>
    </source>
</evidence>
<keyword evidence="2 8" id="KW-0813">Transport</keyword>
<accession>A0ABP1CAL5</accession>
<keyword evidence="6 8" id="KW-0472">Membrane</keyword>
<organism evidence="12 13">
    <name type="scientific">Candidatus Methylocalor cossyra</name>
    <dbReference type="NCBI Taxonomy" id="3108543"/>
    <lineage>
        <taxon>Bacteria</taxon>
        <taxon>Pseudomonadati</taxon>
        <taxon>Pseudomonadota</taxon>
        <taxon>Gammaproteobacteria</taxon>
        <taxon>Methylococcales</taxon>
        <taxon>Methylococcaceae</taxon>
        <taxon>Candidatus Methylocalor</taxon>
    </lineage>
</organism>
<dbReference type="RefSeq" id="WP_348757835.1">
    <property type="nucleotide sequence ID" value="NZ_OZ026884.1"/>
</dbReference>
<sequence length="686" mass="74454">MWRNVVAAVPWLLVQVARAGEEKVQQLDEVVVSAPLQHRAEELARPVTVLSGEELRRKIGATIGATLQNEPGLTSQSFGPSVGQPVIRGQSGPRVQVMSNSLGNGDVAQLSPDHANGIEPVLADRIEVLRGPATLLYGSGAIGGIVNVIDNRVPDHLPERPLTVTGEQRYHSVSDQWISQLKLEGGQGPFALHLDGFYRDSGNLRIGGLAIDSNAVRQSDAALRGIELHNSDGVIPNTHARAKGGTVGASLVGEQGYAGASINYLGDNYGIPPEGLGGEPVRINLKQTRYDFKGELREFAPWVQALRLRFGYVDYTHTELDGGVAATVFTNRSYEGRLELAHQPFGPFQGVLGGQALSSDFAAVDSGAGQALVPSSQIESYGAFAVESFRYGPGRYEIGLRGETNSINPRGGPRRSYTPISVSGSGQWRIGEAHTVSLAVTRSQRAPQVQELFSHGVHDATHSYENGNPGLSTETSYNLDLGYRFKAAWVNATLDLFHNWVSDYIYQQLTGGVYNDELGRFQAVCSSPGACFPVVQSQQADAVFKGFEARATFPVLEKGFGIVDLTLFSDYTRGEFVRGGDVPRLPPLRYGLQLDYAYGNHWSAFLRLTRGERQDHPGANDSPTPGYVLLNLGLQYETRAFQDAKLLVFAMANNLLDENIRNSTSYLRNFAPEPGRGAELGLRISY</sequence>
<evidence type="ECO:0000259" key="10">
    <source>
        <dbReference type="Pfam" id="PF00593"/>
    </source>
</evidence>
<feature type="domain" description="TonB-dependent receptor plug" evidence="11">
    <location>
        <begin position="41"/>
        <end position="145"/>
    </location>
</feature>
<evidence type="ECO:0000256" key="5">
    <source>
        <dbReference type="ARBA" id="ARBA00023077"/>
    </source>
</evidence>
<gene>
    <name evidence="12" type="ORF">MECH1_V1_2534</name>
</gene>
<evidence type="ECO:0000259" key="11">
    <source>
        <dbReference type="Pfam" id="PF07715"/>
    </source>
</evidence>
<comment type="subcellular location">
    <subcellularLocation>
        <location evidence="1 8">Cell outer membrane</location>
        <topology evidence="1 8">Multi-pass membrane protein</topology>
    </subcellularLocation>
</comment>
<evidence type="ECO:0000256" key="8">
    <source>
        <dbReference type="PROSITE-ProRule" id="PRU01360"/>
    </source>
</evidence>
<dbReference type="InterPro" id="IPR012910">
    <property type="entry name" value="Plug_dom"/>
</dbReference>
<evidence type="ECO:0000256" key="1">
    <source>
        <dbReference type="ARBA" id="ARBA00004571"/>
    </source>
</evidence>
<dbReference type="InterPro" id="IPR039426">
    <property type="entry name" value="TonB-dep_rcpt-like"/>
</dbReference>
<evidence type="ECO:0000313" key="13">
    <source>
        <dbReference type="Proteomes" id="UP001497493"/>
    </source>
</evidence>
<dbReference type="InterPro" id="IPR036942">
    <property type="entry name" value="Beta-barrel_TonB_sf"/>
</dbReference>
<keyword evidence="12" id="KW-0675">Receptor</keyword>
<keyword evidence="13" id="KW-1185">Reference proteome</keyword>
<keyword evidence="7 8" id="KW-0998">Cell outer membrane</keyword>
<proteinExistence type="inferred from homology"/>
<evidence type="ECO:0000256" key="9">
    <source>
        <dbReference type="RuleBase" id="RU003357"/>
    </source>
</evidence>
<name>A0ABP1CAL5_9GAMM</name>
<dbReference type="PANTHER" id="PTHR30069">
    <property type="entry name" value="TONB-DEPENDENT OUTER MEMBRANE RECEPTOR"/>
    <property type="match status" value="1"/>
</dbReference>
<dbReference type="InterPro" id="IPR037066">
    <property type="entry name" value="Plug_dom_sf"/>
</dbReference>
<dbReference type="PANTHER" id="PTHR30069:SF40">
    <property type="entry name" value="TONB-DEPENDENT RECEPTOR NMB0964-RELATED"/>
    <property type="match status" value="1"/>
</dbReference>
<reference evidence="12 13" key="1">
    <citation type="submission" date="2024-04" db="EMBL/GenBank/DDBJ databases">
        <authorList>
            <person name="Cremers G."/>
        </authorList>
    </citation>
    <scope>NUCLEOTIDE SEQUENCE [LARGE SCALE GENOMIC DNA]</scope>
    <source>
        <strain evidence="12">MeCH1-AG</strain>
    </source>
</reference>
<evidence type="ECO:0000256" key="3">
    <source>
        <dbReference type="ARBA" id="ARBA00022452"/>
    </source>
</evidence>
<dbReference type="Gene3D" id="2.170.130.10">
    <property type="entry name" value="TonB-dependent receptor, plug domain"/>
    <property type="match status" value="1"/>
</dbReference>
<dbReference type="Pfam" id="PF00593">
    <property type="entry name" value="TonB_dep_Rec_b-barrel"/>
    <property type="match status" value="1"/>
</dbReference>
<evidence type="ECO:0000256" key="2">
    <source>
        <dbReference type="ARBA" id="ARBA00022448"/>
    </source>
</evidence>
<dbReference type="EMBL" id="OZ026884">
    <property type="protein sequence ID" value="CAL1241310.1"/>
    <property type="molecule type" value="Genomic_DNA"/>
</dbReference>
<keyword evidence="5 9" id="KW-0798">TonB box</keyword>
<dbReference type="InterPro" id="IPR000531">
    <property type="entry name" value="Beta-barrel_TonB"/>
</dbReference>
<evidence type="ECO:0000313" key="12">
    <source>
        <dbReference type="EMBL" id="CAL1241310.1"/>
    </source>
</evidence>
<feature type="domain" description="TonB-dependent receptor-like beta-barrel" evidence="10">
    <location>
        <begin position="261"/>
        <end position="655"/>
    </location>
</feature>
<keyword evidence="4 8" id="KW-0812">Transmembrane</keyword>
<dbReference type="SUPFAM" id="SSF56935">
    <property type="entry name" value="Porins"/>
    <property type="match status" value="1"/>
</dbReference>
<protein>
    <submittedName>
        <fullName evidence="12">Zinc-regulated outer membrane receptor</fullName>
    </submittedName>
</protein>
<evidence type="ECO:0000256" key="6">
    <source>
        <dbReference type="ARBA" id="ARBA00023136"/>
    </source>
</evidence>
<evidence type="ECO:0000256" key="7">
    <source>
        <dbReference type="ARBA" id="ARBA00023237"/>
    </source>
</evidence>
<dbReference type="Gene3D" id="2.40.170.20">
    <property type="entry name" value="TonB-dependent receptor, beta-barrel domain"/>
    <property type="match status" value="1"/>
</dbReference>